<protein>
    <recommendedName>
        <fullName evidence="1">VOC domain-containing protein</fullName>
    </recommendedName>
</protein>
<dbReference type="OrthoDB" id="9802805at2"/>
<dbReference type="PATRIC" id="fig|1423719.4.peg.927"/>
<dbReference type="InterPro" id="IPR029068">
    <property type="entry name" value="Glyas_Bleomycin-R_OHBP_Dase"/>
</dbReference>
<feature type="domain" description="VOC" evidence="1">
    <location>
        <begin position="5"/>
        <end position="113"/>
    </location>
</feature>
<name>A0A0R1HI12_9LACO</name>
<dbReference type="AlphaFoldDB" id="A0A0R1HI12"/>
<dbReference type="SUPFAM" id="SSF54593">
    <property type="entry name" value="Glyoxalase/Bleomycin resistance protein/Dihydroxybiphenyl dioxygenase"/>
    <property type="match status" value="1"/>
</dbReference>
<gene>
    <name evidence="2" type="ORF">FC66_GL000911</name>
</gene>
<dbReference type="Gene3D" id="3.10.180.10">
    <property type="entry name" value="2,3-Dihydroxybiphenyl 1,2-Dioxygenase, domain 1"/>
    <property type="match status" value="1"/>
</dbReference>
<proteinExistence type="predicted"/>
<accession>A0A0R1HI12</accession>
<dbReference type="PROSITE" id="PS51819">
    <property type="entry name" value="VOC"/>
    <property type="match status" value="1"/>
</dbReference>
<reference evidence="2 3" key="1">
    <citation type="journal article" date="2015" name="Genome Announc.">
        <title>Expanding the biotechnology potential of lactobacilli through comparative genomics of 213 strains and associated genera.</title>
        <authorList>
            <person name="Sun Z."/>
            <person name="Harris H.M."/>
            <person name="McCann A."/>
            <person name="Guo C."/>
            <person name="Argimon S."/>
            <person name="Zhang W."/>
            <person name="Yang X."/>
            <person name="Jeffery I.B."/>
            <person name="Cooney J.C."/>
            <person name="Kagawa T.F."/>
            <person name="Liu W."/>
            <person name="Song Y."/>
            <person name="Salvetti E."/>
            <person name="Wrobel A."/>
            <person name="Rasinkangas P."/>
            <person name="Parkhill J."/>
            <person name="Rea M.C."/>
            <person name="O'Sullivan O."/>
            <person name="Ritari J."/>
            <person name="Douillard F.P."/>
            <person name="Paul Ross R."/>
            <person name="Yang R."/>
            <person name="Briner A.E."/>
            <person name="Felis G.E."/>
            <person name="de Vos W.M."/>
            <person name="Barrangou R."/>
            <person name="Klaenhammer T.R."/>
            <person name="Caufield P.W."/>
            <person name="Cui Y."/>
            <person name="Zhang H."/>
            <person name="O'Toole P.W."/>
        </authorList>
    </citation>
    <scope>NUCLEOTIDE SEQUENCE [LARGE SCALE GENOMIC DNA]</scope>
    <source>
        <strain evidence="2 3">DSM 15638</strain>
    </source>
</reference>
<keyword evidence="3" id="KW-1185">Reference proteome</keyword>
<evidence type="ECO:0000313" key="3">
    <source>
        <dbReference type="Proteomes" id="UP000051450"/>
    </source>
</evidence>
<evidence type="ECO:0000259" key="1">
    <source>
        <dbReference type="PROSITE" id="PS51819"/>
    </source>
</evidence>
<evidence type="ECO:0000313" key="2">
    <source>
        <dbReference type="EMBL" id="KRK45951.1"/>
    </source>
</evidence>
<comment type="caution">
    <text evidence="2">The sequence shown here is derived from an EMBL/GenBank/DDBJ whole genome shotgun (WGS) entry which is preliminary data.</text>
</comment>
<dbReference type="STRING" id="1423719.FC66_GL000911"/>
<dbReference type="Proteomes" id="UP000051450">
    <property type="component" value="Unassembled WGS sequence"/>
</dbReference>
<dbReference type="InterPro" id="IPR004360">
    <property type="entry name" value="Glyas_Fos-R_dOase_dom"/>
</dbReference>
<dbReference type="RefSeq" id="WP_057973979.1">
    <property type="nucleotide sequence ID" value="NZ_AZDI01000003.1"/>
</dbReference>
<dbReference type="EMBL" id="AZDI01000003">
    <property type="protein sequence ID" value="KRK45951.1"/>
    <property type="molecule type" value="Genomic_DNA"/>
</dbReference>
<sequence>MKVKRFEAITIPVSNIQRSLRFYHEVFDMTVIENSDQPTVHFGHQKIIFELSNTFKPMTLSFVVSDPMPAMENHLKNYFVTILNGPIDKSDVKNAQSITISDPDNHIIELISYQK</sequence>
<dbReference type="Pfam" id="PF00903">
    <property type="entry name" value="Glyoxalase"/>
    <property type="match status" value="1"/>
</dbReference>
<organism evidence="2 3">
    <name type="scientific">Dellaglioa algida DSM 15638</name>
    <dbReference type="NCBI Taxonomy" id="1423719"/>
    <lineage>
        <taxon>Bacteria</taxon>
        <taxon>Bacillati</taxon>
        <taxon>Bacillota</taxon>
        <taxon>Bacilli</taxon>
        <taxon>Lactobacillales</taxon>
        <taxon>Lactobacillaceae</taxon>
        <taxon>Dellaglioa</taxon>
    </lineage>
</organism>
<dbReference type="InterPro" id="IPR037523">
    <property type="entry name" value="VOC_core"/>
</dbReference>